<feature type="region of interest" description="Disordered" evidence="1">
    <location>
        <begin position="14"/>
        <end position="49"/>
    </location>
</feature>
<proteinExistence type="predicted"/>
<dbReference type="Proteomes" id="UP000646827">
    <property type="component" value="Unassembled WGS sequence"/>
</dbReference>
<keyword evidence="3" id="KW-1185">Reference proteome</keyword>
<organism evidence="2 3">
    <name type="scientific">Circinella minor</name>
    <dbReference type="NCBI Taxonomy" id="1195481"/>
    <lineage>
        <taxon>Eukaryota</taxon>
        <taxon>Fungi</taxon>
        <taxon>Fungi incertae sedis</taxon>
        <taxon>Mucoromycota</taxon>
        <taxon>Mucoromycotina</taxon>
        <taxon>Mucoromycetes</taxon>
        <taxon>Mucorales</taxon>
        <taxon>Lichtheimiaceae</taxon>
        <taxon>Circinella</taxon>
    </lineage>
</organism>
<evidence type="ECO:0000256" key="1">
    <source>
        <dbReference type="SAM" id="MobiDB-lite"/>
    </source>
</evidence>
<accession>A0A8H7SFL3</accession>
<comment type="caution">
    <text evidence="2">The sequence shown here is derived from an EMBL/GenBank/DDBJ whole genome shotgun (WGS) entry which is preliminary data.</text>
</comment>
<evidence type="ECO:0000313" key="3">
    <source>
        <dbReference type="Proteomes" id="UP000646827"/>
    </source>
</evidence>
<evidence type="ECO:0000313" key="2">
    <source>
        <dbReference type="EMBL" id="KAG2228221.1"/>
    </source>
</evidence>
<dbReference type="AlphaFoldDB" id="A0A8H7SFL3"/>
<sequence length="94" mass="11203">MDLHFSTLSLLQDVPQSQLHQSEEQEQMDVPQSQSHQSEEEEQIGRRRGRPWLSLVHHQRWRACRYQQDGNEERERRFMTNLGCTFIDLPAPTT</sequence>
<dbReference type="EMBL" id="JAEPRB010000001">
    <property type="protein sequence ID" value="KAG2228221.1"/>
    <property type="molecule type" value="Genomic_DNA"/>
</dbReference>
<name>A0A8H7SFL3_9FUNG</name>
<reference evidence="2 3" key="1">
    <citation type="submission" date="2020-12" db="EMBL/GenBank/DDBJ databases">
        <title>Metabolic potential, ecology and presence of endohyphal bacteria is reflected in genomic diversity of Mucoromycotina.</title>
        <authorList>
            <person name="Muszewska A."/>
            <person name="Okrasinska A."/>
            <person name="Steczkiewicz K."/>
            <person name="Drgas O."/>
            <person name="Orlowska M."/>
            <person name="Perlinska-Lenart U."/>
            <person name="Aleksandrzak-Piekarczyk T."/>
            <person name="Szatraj K."/>
            <person name="Zielenkiewicz U."/>
            <person name="Pilsyk S."/>
            <person name="Malc E."/>
            <person name="Mieczkowski P."/>
            <person name="Kruszewska J.S."/>
            <person name="Biernat P."/>
            <person name="Pawlowska J."/>
        </authorList>
    </citation>
    <scope>NUCLEOTIDE SEQUENCE [LARGE SCALE GENOMIC DNA]</scope>
    <source>
        <strain evidence="2 3">CBS 142.35</strain>
    </source>
</reference>
<gene>
    <name evidence="2" type="ORF">INT45_011013</name>
</gene>
<protein>
    <submittedName>
        <fullName evidence="2">Uncharacterized protein</fullName>
    </submittedName>
</protein>